<reference evidence="3" key="1">
    <citation type="submission" date="2023-03" db="EMBL/GenBank/DDBJ databases">
        <title>Chromosome-scale reference genome and RAD-based genetic map of yellow starthistle (Centaurea solstitialis) reveal putative structural variation and QTLs associated with invader traits.</title>
        <authorList>
            <person name="Reatini B."/>
            <person name="Cang F.A."/>
            <person name="Jiang Q."/>
            <person name="Mckibben M.T.W."/>
            <person name="Barker M.S."/>
            <person name="Rieseberg L.H."/>
            <person name="Dlugosch K.M."/>
        </authorList>
    </citation>
    <scope>NUCLEOTIDE SEQUENCE</scope>
    <source>
        <strain evidence="3">CAN-66</strain>
        <tissue evidence="3">Leaf</tissue>
    </source>
</reference>
<dbReference type="Proteomes" id="UP001172457">
    <property type="component" value="Chromosome 7"/>
</dbReference>
<dbReference type="InterPro" id="IPR042197">
    <property type="entry name" value="Apaf_helical"/>
</dbReference>
<dbReference type="InterPro" id="IPR050905">
    <property type="entry name" value="Plant_NBS-LRR"/>
</dbReference>
<evidence type="ECO:0000256" key="2">
    <source>
        <dbReference type="ARBA" id="ARBA00022821"/>
    </source>
</evidence>
<dbReference type="AlphaFoldDB" id="A0AA38T136"/>
<evidence type="ECO:0008006" key="5">
    <source>
        <dbReference type="Google" id="ProtNLM"/>
    </source>
</evidence>
<evidence type="ECO:0000313" key="3">
    <source>
        <dbReference type="EMBL" id="KAJ9542213.1"/>
    </source>
</evidence>
<protein>
    <recommendedName>
        <fullName evidence="5">NB-ARC domain-containing protein</fullName>
    </recommendedName>
</protein>
<dbReference type="GO" id="GO:0043531">
    <property type="term" value="F:ADP binding"/>
    <property type="evidence" value="ECO:0007669"/>
    <property type="project" value="InterPro"/>
</dbReference>
<evidence type="ECO:0000313" key="4">
    <source>
        <dbReference type="Proteomes" id="UP001172457"/>
    </source>
</evidence>
<organism evidence="3 4">
    <name type="scientific">Centaurea solstitialis</name>
    <name type="common">yellow star-thistle</name>
    <dbReference type="NCBI Taxonomy" id="347529"/>
    <lineage>
        <taxon>Eukaryota</taxon>
        <taxon>Viridiplantae</taxon>
        <taxon>Streptophyta</taxon>
        <taxon>Embryophyta</taxon>
        <taxon>Tracheophyta</taxon>
        <taxon>Spermatophyta</taxon>
        <taxon>Magnoliopsida</taxon>
        <taxon>eudicotyledons</taxon>
        <taxon>Gunneridae</taxon>
        <taxon>Pentapetalae</taxon>
        <taxon>asterids</taxon>
        <taxon>campanulids</taxon>
        <taxon>Asterales</taxon>
        <taxon>Asteraceae</taxon>
        <taxon>Carduoideae</taxon>
        <taxon>Cardueae</taxon>
        <taxon>Centaureinae</taxon>
        <taxon>Centaurea</taxon>
    </lineage>
</organism>
<keyword evidence="1" id="KW-0433">Leucine-rich repeat</keyword>
<proteinExistence type="predicted"/>
<dbReference type="GO" id="GO:0006952">
    <property type="term" value="P:defense response"/>
    <property type="evidence" value="ECO:0007669"/>
    <property type="project" value="UniProtKB-KW"/>
</dbReference>
<comment type="caution">
    <text evidence="3">The sequence shown here is derived from an EMBL/GenBank/DDBJ whole genome shotgun (WGS) entry which is preliminary data.</text>
</comment>
<sequence length="205" mass="23801">MRCLFEQAQLPNFGCFIVYFIYRSNTRDRQVCIEMGVDLNSILDVKLLTVQEATRFFFQFARISEDDLDLHKIGNDIASRCHGLPIAIKTIAYTLKGKSKEVWEDALSSLNHHQLDERLHQIFEMGYNNLQEKETRSILLLCGLFHKEFDTLKEDLVRYGWGLSLFSNVDTLEEARNRLSKHIERLIDANLLIKSLDDGVSRCTI</sequence>
<gene>
    <name evidence="3" type="ORF">OSB04_028719</name>
</gene>
<dbReference type="SUPFAM" id="SSF52540">
    <property type="entry name" value="P-loop containing nucleoside triphosphate hydrolases"/>
    <property type="match status" value="1"/>
</dbReference>
<dbReference type="PANTHER" id="PTHR33463">
    <property type="entry name" value="NB-ARC DOMAIN-CONTAINING PROTEIN-RELATED"/>
    <property type="match status" value="1"/>
</dbReference>
<dbReference type="PANTHER" id="PTHR33463:SF96">
    <property type="entry name" value="LEUCINE-RICH REPEAT DOMAIN, L DOMAIN-LIKE PROTEIN-RELATED"/>
    <property type="match status" value="1"/>
</dbReference>
<keyword evidence="2" id="KW-0611">Plant defense</keyword>
<dbReference type="InterPro" id="IPR027417">
    <property type="entry name" value="P-loop_NTPase"/>
</dbReference>
<dbReference type="Gene3D" id="1.10.8.430">
    <property type="entry name" value="Helical domain of apoptotic protease-activating factors"/>
    <property type="match status" value="1"/>
</dbReference>
<dbReference type="GO" id="GO:0005524">
    <property type="term" value="F:ATP binding"/>
    <property type="evidence" value="ECO:0007669"/>
    <property type="project" value="UniProtKB-KW"/>
</dbReference>
<keyword evidence="4" id="KW-1185">Reference proteome</keyword>
<evidence type="ECO:0000256" key="1">
    <source>
        <dbReference type="ARBA" id="ARBA00022614"/>
    </source>
</evidence>
<dbReference type="EMBL" id="JARYMX010000007">
    <property type="protein sequence ID" value="KAJ9542213.1"/>
    <property type="molecule type" value="Genomic_DNA"/>
</dbReference>
<accession>A0AA38T136</accession>
<name>A0AA38T136_9ASTR</name>